<reference evidence="2 3" key="1">
    <citation type="submission" date="2018-04" db="EMBL/GenBank/DDBJ databases">
        <title>Genomic Encyclopedia of Archaeal and Bacterial Type Strains, Phase II (KMG-II): from individual species to whole genera.</title>
        <authorList>
            <person name="Goeker M."/>
        </authorList>
    </citation>
    <scope>NUCLEOTIDE SEQUENCE [LARGE SCALE GENOMIC DNA]</scope>
    <source>
        <strain evidence="2 3">DSM 28823</strain>
    </source>
</reference>
<dbReference type="Gene3D" id="3.90.960.10">
    <property type="entry name" value="YbaK/aminoacyl-tRNA synthetase-associated domain"/>
    <property type="match status" value="1"/>
</dbReference>
<dbReference type="OrthoDB" id="9786549at2"/>
<evidence type="ECO:0000259" key="1">
    <source>
        <dbReference type="Pfam" id="PF04073"/>
    </source>
</evidence>
<protein>
    <submittedName>
        <fullName evidence="2">Ala-tRNA(Pro) deacylase</fullName>
    </submittedName>
</protein>
<dbReference type="SUPFAM" id="SSF55826">
    <property type="entry name" value="YbaK/ProRS associated domain"/>
    <property type="match status" value="1"/>
</dbReference>
<organism evidence="2 3">
    <name type="scientific">Mangrovibacterium marinum</name>
    <dbReference type="NCBI Taxonomy" id="1639118"/>
    <lineage>
        <taxon>Bacteria</taxon>
        <taxon>Pseudomonadati</taxon>
        <taxon>Bacteroidota</taxon>
        <taxon>Bacteroidia</taxon>
        <taxon>Marinilabiliales</taxon>
        <taxon>Prolixibacteraceae</taxon>
        <taxon>Mangrovibacterium</taxon>
    </lineage>
</organism>
<dbReference type="Pfam" id="PF04073">
    <property type="entry name" value="tRNA_edit"/>
    <property type="match status" value="1"/>
</dbReference>
<name>A0A2T5C0F7_9BACT</name>
<dbReference type="GO" id="GO:0002161">
    <property type="term" value="F:aminoacyl-tRNA deacylase activity"/>
    <property type="evidence" value="ECO:0007669"/>
    <property type="project" value="InterPro"/>
</dbReference>
<dbReference type="InterPro" id="IPR007214">
    <property type="entry name" value="YbaK/aa-tRNA-synth-assoc-dom"/>
</dbReference>
<dbReference type="CDD" id="cd04332">
    <property type="entry name" value="YbaK_like"/>
    <property type="match status" value="1"/>
</dbReference>
<dbReference type="Proteomes" id="UP000243525">
    <property type="component" value="Unassembled WGS sequence"/>
</dbReference>
<evidence type="ECO:0000313" key="3">
    <source>
        <dbReference type="Proteomes" id="UP000243525"/>
    </source>
</evidence>
<dbReference type="AlphaFoldDB" id="A0A2T5C0F7"/>
<feature type="domain" description="YbaK/aminoacyl-tRNA synthetase-associated" evidence="1">
    <location>
        <begin position="23"/>
        <end position="143"/>
    </location>
</feature>
<accession>A0A2T5C0F7</accession>
<comment type="caution">
    <text evidence="2">The sequence shown here is derived from an EMBL/GenBank/DDBJ whole genome shotgun (WGS) entry which is preliminary data.</text>
</comment>
<keyword evidence="3" id="KW-1185">Reference proteome</keyword>
<evidence type="ECO:0000313" key="2">
    <source>
        <dbReference type="EMBL" id="PTN08079.1"/>
    </source>
</evidence>
<gene>
    <name evidence="2" type="ORF">C8N47_111119</name>
</gene>
<dbReference type="EMBL" id="QAAD01000011">
    <property type="protein sequence ID" value="PTN08079.1"/>
    <property type="molecule type" value="Genomic_DNA"/>
</dbReference>
<dbReference type="InterPro" id="IPR036754">
    <property type="entry name" value="YbaK/aa-tRNA-synt-asso_dom_sf"/>
</dbReference>
<sequence>MPLKKLTEFLDRNNIEYIVIRHSLAYNAQRIAATTHIPGKEIAKTVIVNIDGRMAMAVVPASYMVNLSLLRDTSGARKVSLASEMEFKDRFPNCEVGAMPPFGNLYDMEVYVAESLIDDEEIYFNAGTHTELIRMFYADFERLVEPVVLRFSKALSA</sequence>
<proteinExistence type="predicted"/>